<evidence type="ECO:0000256" key="3">
    <source>
        <dbReference type="ARBA" id="ARBA00023015"/>
    </source>
</evidence>
<dbReference type="EMBL" id="JADIMU010000018">
    <property type="protein sequence ID" value="MBO8442688.1"/>
    <property type="molecule type" value="Genomic_DNA"/>
</dbReference>
<dbReference type="InterPro" id="IPR001367">
    <property type="entry name" value="Fe_dep_repressor"/>
</dbReference>
<reference evidence="8" key="1">
    <citation type="submission" date="2020-10" db="EMBL/GenBank/DDBJ databases">
        <authorList>
            <person name="Gilroy R."/>
        </authorList>
    </citation>
    <scope>NUCLEOTIDE SEQUENCE</scope>
    <source>
        <strain evidence="8">11167</strain>
    </source>
</reference>
<dbReference type="InterPro" id="IPR022687">
    <property type="entry name" value="HTH_DTXR"/>
</dbReference>
<evidence type="ECO:0000313" key="8">
    <source>
        <dbReference type="EMBL" id="MBO8442688.1"/>
    </source>
</evidence>
<dbReference type="InterPro" id="IPR036388">
    <property type="entry name" value="WH-like_DNA-bd_sf"/>
</dbReference>
<dbReference type="Pfam" id="PF01325">
    <property type="entry name" value="Fe_dep_repress"/>
    <property type="match status" value="1"/>
</dbReference>
<keyword evidence="4" id="KW-0238">DNA-binding</keyword>
<evidence type="ECO:0000256" key="4">
    <source>
        <dbReference type="ARBA" id="ARBA00023125"/>
    </source>
</evidence>
<dbReference type="Pfam" id="PF02742">
    <property type="entry name" value="Fe_dep_repr_C"/>
    <property type="match status" value="1"/>
</dbReference>
<dbReference type="InterPro" id="IPR022689">
    <property type="entry name" value="Iron_dep_repressor"/>
</dbReference>
<accession>A0A9D9E9R1</accession>
<dbReference type="Gene3D" id="1.10.10.10">
    <property type="entry name" value="Winged helix-like DNA-binding domain superfamily/Winged helix DNA-binding domain"/>
    <property type="match status" value="1"/>
</dbReference>
<dbReference type="GO" id="GO:0003677">
    <property type="term" value="F:DNA binding"/>
    <property type="evidence" value="ECO:0007669"/>
    <property type="project" value="UniProtKB-KW"/>
</dbReference>
<dbReference type="AlphaFoldDB" id="A0A9D9E9R1"/>
<dbReference type="SUPFAM" id="SSF46785">
    <property type="entry name" value="Winged helix' DNA-binding domain"/>
    <property type="match status" value="1"/>
</dbReference>
<dbReference type="Proteomes" id="UP000823633">
    <property type="component" value="Unassembled WGS sequence"/>
</dbReference>
<feature type="domain" description="HTH dtxR-type" evidence="7">
    <location>
        <begin position="1"/>
        <end position="64"/>
    </location>
</feature>
<dbReference type="InterPro" id="IPR036390">
    <property type="entry name" value="WH_DNA-bd_sf"/>
</dbReference>
<protein>
    <recommendedName>
        <fullName evidence="2">Transcriptional regulator MntR</fullName>
    </recommendedName>
</protein>
<dbReference type="Gene3D" id="1.10.60.10">
    <property type="entry name" value="Iron dependent repressor, metal binding and dimerisation domain"/>
    <property type="match status" value="1"/>
</dbReference>
<comment type="similarity">
    <text evidence="1">Belongs to the DtxR/MntR family.</text>
</comment>
<evidence type="ECO:0000313" key="9">
    <source>
        <dbReference type="Proteomes" id="UP000823633"/>
    </source>
</evidence>
<keyword evidence="5" id="KW-0804">Transcription</keyword>
<dbReference type="InterPro" id="IPR036421">
    <property type="entry name" value="Fe_dep_repressor_sf"/>
</dbReference>
<dbReference type="SUPFAM" id="SSF47979">
    <property type="entry name" value="Iron-dependent repressor protein, dimerization domain"/>
    <property type="match status" value="1"/>
</dbReference>
<keyword evidence="3" id="KW-0805">Transcription regulation</keyword>
<evidence type="ECO:0000256" key="1">
    <source>
        <dbReference type="ARBA" id="ARBA00007871"/>
    </source>
</evidence>
<evidence type="ECO:0000259" key="7">
    <source>
        <dbReference type="PROSITE" id="PS50944"/>
    </source>
</evidence>
<comment type="caution">
    <text evidence="8">The sequence shown here is derived from an EMBL/GenBank/DDBJ whole genome shotgun (WGS) entry which is preliminary data.</text>
</comment>
<sequence>MQKSGEDYLEAILVQEIKHDSPCVRSTDIARHLGVSKPSVSRAMSNLKAAGYIEMESYGEVRLSVKGRAVAEEVYERHRMLTRFLRDILGVDPAIAEHDACLIEHDISSESMKCLTDFIRRQCPNE</sequence>
<evidence type="ECO:0000256" key="2">
    <source>
        <dbReference type="ARBA" id="ARBA00022386"/>
    </source>
</evidence>
<dbReference type="SMART" id="SM00529">
    <property type="entry name" value="HTH_DTXR"/>
    <property type="match status" value="1"/>
</dbReference>
<dbReference type="PROSITE" id="PS50944">
    <property type="entry name" value="HTH_DTXR"/>
    <property type="match status" value="1"/>
</dbReference>
<evidence type="ECO:0000256" key="6">
    <source>
        <dbReference type="ARBA" id="ARBA00025185"/>
    </source>
</evidence>
<gene>
    <name evidence="8" type="ORF">IAC42_02860</name>
</gene>
<dbReference type="PANTHER" id="PTHR33238:SF7">
    <property type="entry name" value="IRON-DEPENDENT TRANSCRIPTIONAL REGULATOR"/>
    <property type="match status" value="1"/>
</dbReference>
<evidence type="ECO:0000256" key="5">
    <source>
        <dbReference type="ARBA" id="ARBA00023163"/>
    </source>
</evidence>
<name>A0A9D9E9R1_9SPIR</name>
<proteinExistence type="inferred from homology"/>
<dbReference type="GO" id="GO:0003700">
    <property type="term" value="F:DNA-binding transcription factor activity"/>
    <property type="evidence" value="ECO:0007669"/>
    <property type="project" value="InterPro"/>
</dbReference>
<reference evidence="8" key="2">
    <citation type="journal article" date="2021" name="PeerJ">
        <title>Extensive microbial diversity within the chicken gut microbiome revealed by metagenomics and culture.</title>
        <authorList>
            <person name="Gilroy R."/>
            <person name="Ravi A."/>
            <person name="Getino M."/>
            <person name="Pursley I."/>
            <person name="Horton D.L."/>
            <person name="Alikhan N.F."/>
            <person name="Baker D."/>
            <person name="Gharbi K."/>
            <person name="Hall N."/>
            <person name="Watson M."/>
            <person name="Adriaenssens E.M."/>
            <person name="Foster-Nyarko E."/>
            <person name="Jarju S."/>
            <person name="Secka A."/>
            <person name="Antonio M."/>
            <person name="Oren A."/>
            <person name="Chaudhuri R.R."/>
            <person name="La Ragione R."/>
            <person name="Hildebrand F."/>
            <person name="Pallen M.J."/>
        </authorList>
    </citation>
    <scope>NUCLEOTIDE SEQUENCE</scope>
    <source>
        <strain evidence="8">11167</strain>
    </source>
</reference>
<organism evidence="8 9">
    <name type="scientific">Candidatus Aphodenecus pullistercoris</name>
    <dbReference type="NCBI Taxonomy" id="2840669"/>
    <lineage>
        <taxon>Bacteria</taxon>
        <taxon>Pseudomonadati</taxon>
        <taxon>Spirochaetota</taxon>
        <taxon>Spirochaetia</taxon>
        <taxon>Spirochaetales</taxon>
        <taxon>Candidatus Aphodenecus</taxon>
    </lineage>
</organism>
<dbReference type="InterPro" id="IPR050536">
    <property type="entry name" value="DtxR_MntR_Metal-Reg"/>
</dbReference>
<dbReference type="GO" id="GO:0046983">
    <property type="term" value="F:protein dimerization activity"/>
    <property type="evidence" value="ECO:0007669"/>
    <property type="project" value="InterPro"/>
</dbReference>
<comment type="function">
    <text evidence="6">In the presence of manganese, represses expression of mntH and mntS. Up-regulates expression of mntP.</text>
</comment>
<dbReference type="PANTHER" id="PTHR33238">
    <property type="entry name" value="IRON (METAL) DEPENDENT REPRESSOR, DTXR FAMILY"/>
    <property type="match status" value="1"/>
</dbReference>
<dbReference type="GO" id="GO:0046914">
    <property type="term" value="F:transition metal ion binding"/>
    <property type="evidence" value="ECO:0007669"/>
    <property type="project" value="InterPro"/>
</dbReference>